<sequence length="1074" mass="118067">MTPDQPTRLRLGSYHLDLRTGELSLPENGERGRRTLLQEQPFRVLRILIERTGEIATRDEIRKTLWPNDTIVDFDHSINVAIGTLRRAFGDSAAQPMYIETVARRGYRLLVQPEPLAAIDEPSREPEVSTPALTTAAGSLIGRKVSHFRVLEVIGGGGMGMVYKAEDLKLGRQVALKFLPEEMATDTVALKRFEREAQTASSLNHANICTIFEIDEHEGQPMLVMELLEGATLRDCLVPFESGGMPVEQLLPIAKQTCDGLQVAHSQGIIHRDIKPANIYLSTEGAVKILDFGLAKLVEGQDLGDGQAAQSPLASRTADLSLVAPGGAMGTASYMSPEQIRKEKLDARTDLFSLGLVLYEMATGQRAFPGDNATGIHHALLNKQPPPVRELNPAVPPALEAIIAKALQKDRDNRYPTAKEMRKALDDVPTPRQLRLRRIRQWLAIAAVVLLASAASWSYWRYLTRYQLTANDTIVIADLSNHTSDPVLDDALNLALPVELAQTPFLQVLAQDKVRESMKQLQHPQDGKVTTEIAREVCRKTNSKAVVTSSIADVGNHFRILLSGINCQSGNTFAESRRDVALRKDIVHALGLAGVELRGRMGEPASSLRSYDVPLEQATSSSPEALQLLAKGFRNHFSPDKASVTSYYERAIDIDPDFALAYASVGIIYLSQGRVGEAVAAEKRAYDLRDRLTGQLRFLAVTLYYSVGLGDQEKAYPIYRQWIQTFPLDGVAHNNYAGAALSLGKYNESAAAAREAIRLMPSLAGGNYTTLMIATTKADRLDEAKIIFAEAQARNFDEFPLHASRHLIAFLQHDEPAMKEQLAWAETHDAWQLFSQAADARIYSGRFEDAVQWMDKARKAAVKARSKSAVALFNLDTALWQSEVGRTADARLSLIAAIPVVNGRDDRLGLALALARSGEPAQAATLVDEIDRASPSDTLVQKFSLPTIRAAIRLHEGDAQGAVDILRPVEEYDLIFSRSFDWIYPAYLRGLAYLRLGQGGPAAAQFRKLLDHPALVGQSVTGVLARLQLGRAQVLLGDKPAARKSYQEFLSLWKDADPGIPVLDTAKAEYAVLR</sequence>
<dbReference type="Gene3D" id="3.40.50.10610">
    <property type="entry name" value="ABC-type transport auxiliary lipoprotein component"/>
    <property type="match status" value="1"/>
</dbReference>
<dbReference type="InterPro" id="IPR016032">
    <property type="entry name" value="Sig_transdc_resp-reg_C-effctor"/>
</dbReference>
<feature type="domain" description="OmpR/PhoB-type" evidence="11">
    <location>
        <begin position="6"/>
        <end position="111"/>
    </location>
</feature>
<keyword evidence="6 9" id="KW-0067">ATP-binding</keyword>
<dbReference type="SMART" id="SM00028">
    <property type="entry name" value="TPR"/>
    <property type="match status" value="4"/>
</dbReference>
<evidence type="ECO:0000313" key="13">
    <source>
        <dbReference type="Proteomes" id="UP000593892"/>
    </source>
</evidence>
<feature type="binding site" evidence="9">
    <location>
        <position position="177"/>
    </location>
    <ligand>
        <name>ATP</name>
        <dbReference type="ChEBI" id="CHEBI:30616"/>
    </ligand>
</feature>
<dbReference type="PANTHER" id="PTHR43289:SF6">
    <property type="entry name" value="SERINE_THREONINE-PROTEIN KINASE NEKL-3"/>
    <property type="match status" value="1"/>
</dbReference>
<dbReference type="InterPro" id="IPR019734">
    <property type="entry name" value="TPR_rpt"/>
</dbReference>
<dbReference type="InterPro" id="IPR011990">
    <property type="entry name" value="TPR-like_helical_dom_sf"/>
</dbReference>
<organism evidence="12 13">
    <name type="scientific">Paludibaculum fermentans</name>
    <dbReference type="NCBI Taxonomy" id="1473598"/>
    <lineage>
        <taxon>Bacteria</taxon>
        <taxon>Pseudomonadati</taxon>
        <taxon>Acidobacteriota</taxon>
        <taxon>Terriglobia</taxon>
        <taxon>Bryobacterales</taxon>
        <taxon>Bryobacteraceae</taxon>
        <taxon>Paludibaculum</taxon>
    </lineage>
</organism>
<dbReference type="SUPFAM" id="SSF46894">
    <property type="entry name" value="C-terminal effector domain of the bipartite response regulators"/>
    <property type="match status" value="1"/>
</dbReference>
<dbReference type="GO" id="GO:0005524">
    <property type="term" value="F:ATP binding"/>
    <property type="evidence" value="ECO:0007669"/>
    <property type="project" value="UniProtKB-UniRule"/>
</dbReference>
<feature type="domain" description="Protein kinase" evidence="10">
    <location>
        <begin position="148"/>
        <end position="443"/>
    </location>
</feature>
<dbReference type="PROSITE" id="PS00108">
    <property type="entry name" value="PROTEIN_KINASE_ST"/>
    <property type="match status" value="1"/>
</dbReference>
<dbReference type="FunFam" id="1.10.510.10:FF:000021">
    <property type="entry name" value="Serine/threonine protein kinase"/>
    <property type="match status" value="1"/>
</dbReference>
<dbReference type="Pfam" id="PF00486">
    <property type="entry name" value="Trans_reg_C"/>
    <property type="match status" value="1"/>
</dbReference>
<keyword evidence="5 12" id="KW-0418">Kinase</keyword>
<protein>
    <recommendedName>
        <fullName evidence="1">non-specific serine/threonine protein kinase</fullName>
        <ecNumber evidence="1">2.7.11.1</ecNumber>
    </recommendedName>
</protein>
<dbReference type="Pfam" id="PF13432">
    <property type="entry name" value="TPR_16"/>
    <property type="match status" value="1"/>
</dbReference>
<dbReference type="AlphaFoldDB" id="A0A7S7SIB4"/>
<dbReference type="GO" id="GO:0004674">
    <property type="term" value="F:protein serine/threonine kinase activity"/>
    <property type="evidence" value="ECO:0007669"/>
    <property type="project" value="UniProtKB-KW"/>
</dbReference>
<dbReference type="Pfam" id="PF00069">
    <property type="entry name" value="Pkinase"/>
    <property type="match status" value="1"/>
</dbReference>
<evidence type="ECO:0000256" key="8">
    <source>
        <dbReference type="PROSITE-ProRule" id="PRU01091"/>
    </source>
</evidence>
<dbReference type="SUPFAM" id="SSF56112">
    <property type="entry name" value="Protein kinase-like (PK-like)"/>
    <property type="match status" value="1"/>
</dbReference>
<gene>
    <name evidence="12" type="ORF">IRI77_24170</name>
</gene>
<dbReference type="InterPro" id="IPR001867">
    <property type="entry name" value="OmpR/PhoB-type_DNA-bd"/>
</dbReference>
<evidence type="ECO:0000256" key="4">
    <source>
        <dbReference type="ARBA" id="ARBA00022741"/>
    </source>
</evidence>
<keyword evidence="7 8" id="KW-0238">DNA-binding</keyword>
<evidence type="ECO:0000259" key="10">
    <source>
        <dbReference type="PROSITE" id="PS50011"/>
    </source>
</evidence>
<dbReference type="SMART" id="SM00220">
    <property type="entry name" value="S_TKc"/>
    <property type="match status" value="1"/>
</dbReference>
<dbReference type="PROSITE" id="PS50011">
    <property type="entry name" value="PROTEIN_KINASE_DOM"/>
    <property type="match status" value="1"/>
</dbReference>
<dbReference type="SMART" id="SM00862">
    <property type="entry name" value="Trans_reg_C"/>
    <property type="match status" value="1"/>
</dbReference>
<dbReference type="Gene3D" id="1.10.510.10">
    <property type="entry name" value="Transferase(Phosphotransferase) domain 1"/>
    <property type="match status" value="1"/>
</dbReference>
<dbReference type="Gene3D" id="3.30.200.20">
    <property type="entry name" value="Phosphorylase Kinase, domain 1"/>
    <property type="match status" value="1"/>
</dbReference>
<evidence type="ECO:0000259" key="11">
    <source>
        <dbReference type="PROSITE" id="PS51755"/>
    </source>
</evidence>
<dbReference type="EMBL" id="CP063849">
    <property type="protein sequence ID" value="QOY85899.1"/>
    <property type="molecule type" value="Genomic_DNA"/>
</dbReference>
<dbReference type="GO" id="GO:0006355">
    <property type="term" value="P:regulation of DNA-templated transcription"/>
    <property type="evidence" value="ECO:0007669"/>
    <property type="project" value="InterPro"/>
</dbReference>
<dbReference type="Proteomes" id="UP000593892">
    <property type="component" value="Chromosome"/>
</dbReference>
<accession>A0A7S7SIB4</accession>
<proteinExistence type="predicted"/>
<evidence type="ECO:0000256" key="9">
    <source>
        <dbReference type="PROSITE-ProRule" id="PRU10141"/>
    </source>
</evidence>
<dbReference type="Gene3D" id="1.10.10.10">
    <property type="entry name" value="Winged helix-like DNA-binding domain superfamily/Winged helix DNA-binding domain"/>
    <property type="match status" value="1"/>
</dbReference>
<dbReference type="RefSeq" id="WP_194447569.1">
    <property type="nucleotide sequence ID" value="NZ_CP063849.1"/>
</dbReference>
<keyword evidence="13" id="KW-1185">Reference proteome</keyword>
<dbReference type="PROSITE" id="PS51755">
    <property type="entry name" value="OMPR_PHOB"/>
    <property type="match status" value="1"/>
</dbReference>
<evidence type="ECO:0000256" key="2">
    <source>
        <dbReference type="ARBA" id="ARBA00022527"/>
    </source>
</evidence>
<dbReference type="CDD" id="cd00383">
    <property type="entry name" value="trans_reg_C"/>
    <property type="match status" value="1"/>
</dbReference>
<dbReference type="InterPro" id="IPR017441">
    <property type="entry name" value="Protein_kinase_ATP_BS"/>
</dbReference>
<evidence type="ECO:0000256" key="3">
    <source>
        <dbReference type="ARBA" id="ARBA00022679"/>
    </source>
</evidence>
<dbReference type="CDD" id="cd14014">
    <property type="entry name" value="STKc_PknB_like"/>
    <property type="match status" value="1"/>
</dbReference>
<evidence type="ECO:0000256" key="6">
    <source>
        <dbReference type="ARBA" id="ARBA00022840"/>
    </source>
</evidence>
<dbReference type="EC" id="2.7.11.1" evidence="1"/>
<evidence type="ECO:0000256" key="1">
    <source>
        <dbReference type="ARBA" id="ARBA00012513"/>
    </source>
</evidence>
<dbReference type="InterPro" id="IPR011009">
    <property type="entry name" value="Kinase-like_dom_sf"/>
</dbReference>
<dbReference type="PANTHER" id="PTHR43289">
    <property type="entry name" value="MITOGEN-ACTIVATED PROTEIN KINASE KINASE KINASE 20-RELATED"/>
    <property type="match status" value="1"/>
</dbReference>
<keyword evidence="4 9" id="KW-0547">Nucleotide-binding</keyword>
<evidence type="ECO:0000256" key="5">
    <source>
        <dbReference type="ARBA" id="ARBA00022777"/>
    </source>
</evidence>
<dbReference type="GO" id="GO:0003677">
    <property type="term" value="F:DNA binding"/>
    <property type="evidence" value="ECO:0007669"/>
    <property type="project" value="UniProtKB-UniRule"/>
</dbReference>
<keyword evidence="3" id="KW-0808">Transferase</keyword>
<reference evidence="12 13" key="1">
    <citation type="submission" date="2020-10" db="EMBL/GenBank/DDBJ databases">
        <title>Complete genome sequence of Paludibaculum fermentans P105T, a facultatively anaerobic acidobacterium capable of dissimilatory Fe(III) reduction.</title>
        <authorList>
            <person name="Dedysh S.N."/>
            <person name="Beletsky A.V."/>
            <person name="Kulichevskaya I.S."/>
            <person name="Mardanov A.V."/>
            <person name="Ravin N.V."/>
        </authorList>
    </citation>
    <scope>NUCLEOTIDE SEQUENCE [LARGE SCALE GENOMIC DNA]</scope>
    <source>
        <strain evidence="12 13">P105</strain>
    </source>
</reference>
<feature type="DNA-binding region" description="OmpR/PhoB-type" evidence="8">
    <location>
        <begin position="6"/>
        <end position="111"/>
    </location>
</feature>
<dbReference type="InterPro" id="IPR036388">
    <property type="entry name" value="WH-like_DNA-bd_sf"/>
</dbReference>
<evidence type="ECO:0000256" key="7">
    <source>
        <dbReference type="ARBA" id="ARBA00023125"/>
    </source>
</evidence>
<dbReference type="KEGG" id="pfer:IRI77_24170"/>
<dbReference type="SUPFAM" id="SSF48452">
    <property type="entry name" value="TPR-like"/>
    <property type="match status" value="2"/>
</dbReference>
<dbReference type="Gene3D" id="1.25.40.10">
    <property type="entry name" value="Tetratricopeptide repeat domain"/>
    <property type="match status" value="2"/>
</dbReference>
<dbReference type="InterPro" id="IPR000719">
    <property type="entry name" value="Prot_kinase_dom"/>
</dbReference>
<dbReference type="GO" id="GO:0000160">
    <property type="term" value="P:phosphorelay signal transduction system"/>
    <property type="evidence" value="ECO:0007669"/>
    <property type="project" value="InterPro"/>
</dbReference>
<name>A0A7S7SIB4_PALFE</name>
<keyword evidence="2" id="KW-0723">Serine/threonine-protein kinase</keyword>
<dbReference type="InterPro" id="IPR008271">
    <property type="entry name" value="Ser/Thr_kinase_AS"/>
</dbReference>
<evidence type="ECO:0000313" key="12">
    <source>
        <dbReference type="EMBL" id="QOY85899.1"/>
    </source>
</evidence>
<dbReference type="PROSITE" id="PS00107">
    <property type="entry name" value="PROTEIN_KINASE_ATP"/>
    <property type="match status" value="1"/>
</dbReference>